<dbReference type="GO" id="GO:0008270">
    <property type="term" value="F:zinc ion binding"/>
    <property type="evidence" value="ECO:0007669"/>
    <property type="project" value="UniProtKB-KW"/>
</dbReference>
<evidence type="ECO:0000256" key="13">
    <source>
        <dbReference type="ARBA" id="ARBA00022833"/>
    </source>
</evidence>
<dbReference type="PROSITE" id="PS50089">
    <property type="entry name" value="ZF_RING_2"/>
    <property type="match status" value="1"/>
</dbReference>
<evidence type="ECO:0000313" key="21">
    <source>
        <dbReference type="EMBL" id="TKR78229.1"/>
    </source>
</evidence>
<protein>
    <recommendedName>
        <fullName evidence="5">RING-type E3 ubiquitin transferase</fullName>
        <ecNumber evidence="5">2.3.2.27</ecNumber>
    </recommendedName>
</protein>
<evidence type="ECO:0000256" key="7">
    <source>
        <dbReference type="ARBA" id="ARBA00022593"/>
    </source>
</evidence>
<dbReference type="SMART" id="SM00184">
    <property type="entry name" value="RING"/>
    <property type="match status" value="1"/>
</dbReference>
<dbReference type="InterPro" id="IPR025654">
    <property type="entry name" value="PEX2/10"/>
</dbReference>
<keyword evidence="22" id="KW-1185">Reference proteome</keyword>
<comment type="caution">
    <text evidence="21">The sequence shown here is derived from an EMBL/GenBank/DDBJ whole genome shotgun (WGS) entry which is preliminary data.</text>
</comment>
<feature type="transmembrane region" description="Helical" evidence="19">
    <location>
        <begin position="145"/>
        <end position="165"/>
    </location>
</feature>
<keyword evidence="14" id="KW-0653">Protein transport</keyword>
<dbReference type="EC" id="2.3.2.27" evidence="5"/>
<dbReference type="GO" id="GO:0061630">
    <property type="term" value="F:ubiquitin protein ligase activity"/>
    <property type="evidence" value="ECO:0007669"/>
    <property type="project" value="UniProtKB-EC"/>
</dbReference>
<evidence type="ECO:0000256" key="18">
    <source>
        <dbReference type="PROSITE-ProRule" id="PRU00175"/>
    </source>
</evidence>
<dbReference type="Pfam" id="PF13445">
    <property type="entry name" value="zf-RING_UBOX"/>
    <property type="match status" value="1"/>
</dbReference>
<organism evidence="21 22">
    <name type="scientific">Steinernema carpocapsae</name>
    <name type="common">Entomopathogenic nematode</name>
    <dbReference type="NCBI Taxonomy" id="34508"/>
    <lineage>
        <taxon>Eukaryota</taxon>
        <taxon>Metazoa</taxon>
        <taxon>Ecdysozoa</taxon>
        <taxon>Nematoda</taxon>
        <taxon>Chromadorea</taxon>
        <taxon>Rhabditida</taxon>
        <taxon>Tylenchina</taxon>
        <taxon>Panagrolaimomorpha</taxon>
        <taxon>Strongyloidoidea</taxon>
        <taxon>Steinernematidae</taxon>
        <taxon>Steinernema</taxon>
    </lineage>
</organism>
<evidence type="ECO:0000256" key="19">
    <source>
        <dbReference type="SAM" id="Phobius"/>
    </source>
</evidence>
<dbReference type="SUPFAM" id="SSF57850">
    <property type="entry name" value="RING/U-box"/>
    <property type="match status" value="1"/>
</dbReference>
<dbReference type="Proteomes" id="UP000298663">
    <property type="component" value="Unassembled WGS sequence"/>
</dbReference>
<evidence type="ECO:0000259" key="20">
    <source>
        <dbReference type="PROSITE" id="PS50089"/>
    </source>
</evidence>
<keyword evidence="15 19" id="KW-1133">Transmembrane helix</keyword>
<name>A0A4U5N6K5_STECR</name>
<dbReference type="InterPro" id="IPR006845">
    <property type="entry name" value="Pex_N"/>
</dbReference>
<evidence type="ECO:0000256" key="15">
    <source>
        <dbReference type="ARBA" id="ARBA00022989"/>
    </source>
</evidence>
<evidence type="ECO:0000256" key="4">
    <source>
        <dbReference type="ARBA" id="ARBA00008704"/>
    </source>
</evidence>
<evidence type="ECO:0000256" key="6">
    <source>
        <dbReference type="ARBA" id="ARBA00022448"/>
    </source>
</evidence>
<feature type="domain" description="RING-type" evidence="20">
    <location>
        <begin position="247"/>
        <end position="290"/>
    </location>
</feature>
<dbReference type="PANTHER" id="PTHR23350">
    <property type="entry name" value="PEROXISOME ASSEMBLY PROTEIN 10"/>
    <property type="match status" value="1"/>
</dbReference>
<keyword evidence="16 19" id="KW-0472">Membrane</keyword>
<keyword evidence="13" id="KW-0862">Zinc</keyword>
<dbReference type="Gene3D" id="3.30.40.10">
    <property type="entry name" value="Zinc/RING finger domain, C3HC4 (zinc finger)"/>
    <property type="match status" value="1"/>
</dbReference>
<dbReference type="PANTHER" id="PTHR23350:SF0">
    <property type="entry name" value="PEROXISOME BIOGENESIS FACTOR 10"/>
    <property type="match status" value="1"/>
</dbReference>
<dbReference type="InterPro" id="IPR017907">
    <property type="entry name" value="Znf_RING_CS"/>
</dbReference>
<reference evidence="21 22" key="1">
    <citation type="journal article" date="2015" name="Genome Biol.">
        <title>Comparative genomics of Steinernema reveals deeply conserved gene regulatory networks.</title>
        <authorList>
            <person name="Dillman A.R."/>
            <person name="Macchietto M."/>
            <person name="Porter C.F."/>
            <person name="Rogers A."/>
            <person name="Williams B."/>
            <person name="Antoshechkin I."/>
            <person name="Lee M.M."/>
            <person name="Goodwin Z."/>
            <person name="Lu X."/>
            <person name="Lewis E.E."/>
            <person name="Goodrich-Blair H."/>
            <person name="Stock S.P."/>
            <person name="Adams B.J."/>
            <person name="Sternberg P.W."/>
            <person name="Mortazavi A."/>
        </authorList>
    </citation>
    <scope>NUCLEOTIDE SEQUENCE [LARGE SCALE GENOMIC DNA]</scope>
    <source>
        <strain evidence="21 22">ALL</strain>
    </source>
</reference>
<dbReference type="GO" id="GO:0005778">
    <property type="term" value="C:peroxisomal membrane"/>
    <property type="evidence" value="ECO:0007669"/>
    <property type="project" value="UniProtKB-SubCell"/>
</dbReference>
<evidence type="ECO:0000256" key="8">
    <source>
        <dbReference type="ARBA" id="ARBA00022679"/>
    </source>
</evidence>
<evidence type="ECO:0000256" key="2">
    <source>
        <dbReference type="ARBA" id="ARBA00004585"/>
    </source>
</evidence>
<evidence type="ECO:0000256" key="1">
    <source>
        <dbReference type="ARBA" id="ARBA00000900"/>
    </source>
</evidence>
<evidence type="ECO:0000256" key="10">
    <source>
        <dbReference type="ARBA" id="ARBA00022723"/>
    </source>
</evidence>
<comment type="similarity">
    <text evidence="4">Belongs to the pex2/pex10/pex12 family.</text>
</comment>
<keyword evidence="17" id="KW-0576">Peroxisome</keyword>
<reference evidence="21 22" key="2">
    <citation type="journal article" date="2019" name="G3 (Bethesda)">
        <title>Hybrid Assembly of the Genome of the Entomopathogenic Nematode Steinernema carpocapsae Identifies the X-Chromosome.</title>
        <authorList>
            <person name="Serra L."/>
            <person name="Macchietto M."/>
            <person name="Macias-Munoz A."/>
            <person name="McGill C.J."/>
            <person name="Rodriguez I.M."/>
            <person name="Rodriguez B."/>
            <person name="Murad R."/>
            <person name="Mortazavi A."/>
        </authorList>
    </citation>
    <scope>NUCLEOTIDE SEQUENCE [LARGE SCALE GENOMIC DNA]</scope>
    <source>
        <strain evidence="21 22">ALL</strain>
    </source>
</reference>
<keyword evidence="8" id="KW-0808">Transferase</keyword>
<keyword evidence="11 18" id="KW-0863">Zinc-finger</keyword>
<proteinExistence type="inferred from homology"/>
<comment type="subcellular location">
    <subcellularLocation>
        <location evidence="2">Peroxisome membrane</location>
        <topology evidence="2">Multi-pass membrane protein</topology>
    </subcellularLocation>
</comment>
<dbReference type="AlphaFoldDB" id="A0A4U5N6K5"/>
<evidence type="ECO:0000256" key="17">
    <source>
        <dbReference type="ARBA" id="ARBA00023140"/>
    </source>
</evidence>
<dbReference type="PROSITE" id="PS00518">
    <property type="entry name" value="ZF_RING_1"/>
    <property type="match status" value="1"/>
</dbReference>
<evidence type="ECO:0000256" key="3">
    <source>
        <dbReference type="ARBA" id="ARBA00004906"/>
    </source>
</evidence>
<evidence type="ECO:0000256" key="11">
    <source>
        <dbReference type="ARBA" id="ARBA00022771"/>
    </source>
</evidence>
<dbReference type="InterPro" id="IPR001841">
    <property type="entry name" value="Znf_RING"/>
</dbReference>
<evidence type="ECO:0000256" key="5">
    <source>
        <dbReference type="ARBA" id="ARBA00012483"/>
    </source>
</evidence>
<keyword evidence="12" id="KW-0833">Ubl conjugation pathway</keyword>
<dbReference type="InterPro" id="IPR013083">
    <property type="entry name" value="Znf_RING/FYVE/PHD"/>
</dbReference>
<evidence type="ECO:0000256" key="9">
    <source>
        <dbReference type="ARBA" id="ARBA00022692"/>
    </source>
</evidence>
<sequence>MQWYEAERAEIVRAARRDEEHLKSLKEQISNALRDLFGISIWRQHYKYLNSITEIVYYLLTTLSARQTLGEEYLGLVQVDSNRSAASFLRRFFFVALHSVSPYLLENNLKKLERNVGHPSTSRFLGIRVDNNETARESFRQLFRWLRFTGVPLAVVVHMAVFYLYGSFYSISKRLAGIRYLSMRPQSNIEASKLYKFLGIVSTLQSIMTISTLVASLVTSNPNSDGHRRRSLSKENGTFFSASKFRCPICLDSSPPAATPCGHLFCWNCIIEHAHGGDNADGLSPCPQCRSMFHPNRIVPLLNL</sequence>
<dbReference type="GO" id="GO:0016558">
    <property type="term" value="P:protein import into peroxisome matrix"/>
    <property type="evidence" value="ECO:0007669"/>
    <property type="project" value="InterPro"/>
</dbReference>
<keyword evidence="7" id="KW-0962">Peroxisome biogenesis</keyword>
<dbReference type="STRING" id="34508.A0A4U5N6K5"/>
<dbReference type="Pfam" id="PF04757">
    <property type="entry name" value="Pex2_Pex12"/>
    <property type="match status" value="1"/>
</dbReference>
<dbReference type="InterPro" id="IPR027370">
    <property type="entry name" value="Znf-RING_euk"/>
</dbReference>
<comment type="pathway">
    <text evidence="3">Protein modification; protein ubiquitination.</text>
</comment>
<evidence type="ECO:0000256" key="14">
    <source>
        <dbReference type="ARBA" id="ARBA00022927"/>
    </source>
</evidence>
<evidence type="ECO:0000313" key="22">
    <source>
        <dbReference type="Proteomes" id="UP000298663"/>
    </source>
</evidence>
<keyword evidence="10" id="KW-0479">Metal-binding</keyword>
<comment type="catalytic activity">
    <reaction evidence="1">
        <text>S-ubiquitinyl-[E2 ubiquitin-conjugating enzyme]-L-cysteine + [acceptor protein]-L-lysine = [E2 ubiquitin-conjugating enzyme]-L-cysteine + N(6)-ubiquitinyl-[acceptor protein]-L-lysine.</text>
        <dbReference type="EC" id="2.3.2.27"/>
    </reaction>
</comment>
<keyword evidence="6" id="KW-0813">Transport</keyword>
<dbReference type="OrthoDB" id="6105938at2759"/>
<accession>A0A4U5N6K5</accession>
<evidence type="ECO:0000256" key="12">
    <source>
        <dbReference type="ARBA" id="ARBA00022786"/>
    </source>
</evidence>
<dbReference type="EMBL" id="AZBU02000005">
    <property type="protein sequence ID" value="TKR78229.1"/>
    <property type="molecule type" value="Genomic_DNA"/>
</dbReference>
<evidence type="ECO:0000256" key="16">
    <source>
        <dbReference type="ARBA" id="ARBA00023136"/>
    </source>
</evidence>
<feature type="transmembrane region" description="Helical" evidence="19">
    <location>
        <begin position="197"/>
        <end position="220"/>
    </location>
</feature>
<gene>
    <name evidence="21" type="ORF">L596_019070</name>
</gene>
<keyword evidence="9 19" id="KW-0812">Transmembrane</keyword>